<dbReference type="OrthoDB" id="4249at2759"/>
<keyword evidence="10" id="KW-1185">Reference proteome</keyword>
<evidence type="ECO:0000256" key="8">
    <source>
        <dbReference type="HAMAP-Rule" id="MF_03111"/>
    </source>
</evidence>
<dbReference type="PANTHER" id="PTHR12922:SF7">
    <property type="entry name" value="UBIQUINONE BIOSYNTHESIS PROTEIN COQ4 HOMOLOG, MITOCHONDRIAL"/>
    <property type="match status" value="1"/>
</dbReference>
<dbReference type="InterPro" id="IPR007715">
    <property type="entry name" value="Coq4"/>
</dbReference>
<comment type="subunit">
    <text evidence="8">Component of a multi-subunit COQ enzyme complex.</text>
</comment>
<evidence type="ECO:0000256" key="4">
    <source>
        <dbReference type="ARBA" id="ARBA00022833"/>
    </source>
</evidence>
<protein>
    <recommendedName>
        <fullName evidence="8">Ubiquinone biosynthesis protein COQ4 homolog, mitochondrial</fullName>
    </recommendedName>
    <alternativeName>
        <fullName evidence="8">4-hydroxy-3-methoxy-5-polyprenylbenzoate decarboxylase</fullName>
        <ecNumber evidence="8">4.1.1.130</ecNumber>
    </alternativeName>
    <alternativeName>
        <fullName evidence="8">Coenzyme Q biosynthesis protein 4 homolog</fullName>
    </alternativeName>
</protein>
<evidence type="ECO:0000256" key="1">
    <source>
        <dbReference type="ARBA" id="ARBA00022688"/>
    </source>
</evidence>
<keyword evidence="5 8" id="KW-0496">Mitochondrion</keyword>
<comment type="cofactor">
    <cofactor evidence="8">
        <name>Zn(2+)</name>
        <dbReference type="ChEBI" id="CHEBI:29105"/>
    </cofactor>
</comment>
<reference evidence="9" key="1">
    <citation type="submission" date="2022-01" db="EMBL/GenBank/DDBJ databases">
        <authorList>
            <person name="King R."/>
        </authorList>
    </citation>
    <scope>NUCLEOTIDE SEQUENCE</scope>
</reference>
<accession>A0A9N9XM30</accession>
<evidence type="ECO:0000256" key="2">
    <source>
        <dbReference type="ARBA" id="ARBA00022723"/>
    </source>
</evidence>
<organism evidence="9 10">
    <name type="scientific">Phyllotreta striolata</name>
    <name type="common">Striped flea beetle</name>
    <name type="synonym">Crioceris striolata</name>
    <dbReference type="NCBI Taxonomy" id="444603"/>
    <lineage>
        <taxon>Eukaryota</taxon>
        <taxon>Metazoa</taxon>
        <taxon>Ecdysozoa</taxon>
        <taxon>Arthropoda</taxon>
        <taxon>Hexapoda</taxon>
        <taxon>Insecta</taxon>
        <taxon>Pterygota</taxon>
        <taxon>Neoptera</taxon>
        <taxon>Endopterygota</taxon>
        <taxon>Coleoptera</taxon>
        <taxon>Polyphaga</taxon>
        <taxon>Cucujiformia</taxon>
        <taxon>Chrysomeloidea</taxon>
        <taxon>Chrysomelidae</taxon>
        <taxon>Galerucinae</taxon>
        <taxon>Alticini</taxon>
        <taxon>Phyllotreta</taxon>
    </lineage>
</organism>
<dbReference type="InterPro" id="IPR027540">
    <property type="entry name" value="Coq4_euk"/>
</dbReference>
<comment type="catalytic activity">
    <reaction evidence="8">
        <text>a 4-hydroxy-3-methoxy-5-(all-trans-polyprenyl)benzoate + H(+) = a 2-methoxy-6-(all-trans-polyprenyl)phenol + CO2</text>
        <dbReference type="Rhea" id="RHEA:81179"/>
        <dbReference type="Rhea" id="RHEA-COMP:9551"/>
        <dbReference type="Rhea" id="RHEA-COMP:10931"/>
        <dbReference type="ChEBI" id="CHEBI:15378"/>
        <dbReference type="ChEBI" id="CHEBI:16526"/>
        <dbReference type="ChEBI" id="CHEBI:62731"/>
        <dbReference type="ChEBI" id="CHEBI:84443"/>
        <dbReference type="EC" id="4.1.1.130"/>
    </reaction>
</comment>
<proteinExistence type="inferred from homology"/>
<gene>
    <name evidence="9" type="ORF">PHYEVI_LOCUS3231</name>
</gene>
<dbReference type="EMBL" id="OU900105">
    <property type="protein sequence ID" value="CAG9856818.1"/>
    <property type="molecule type" value="Genomic_DNA"/>
</dbReference>
<evidence type="ECO:0000313" key="10">
    <source>
        <dbReference type="Proteomes" id="UP001153712"/>
    </source>
</evidence>
<feature type="binding site" evidence="8">
    <location>
        <position position="160"/>
    </location>
    <ligand>
        <name>Zn(2+)</name>
        <dbReference type="ChEBI" id="CHEBI:29105"/>
    </ligand>
</feature>
<feature type="binding site" evidence="8">
    <location>
        <position position="164"/>
    </location>
    <ligand>
        <name>Zn(2+)</name>
        <dbReference type="ChEBI" id="CHEBI:29105"/>
    </ligand>
</feature>
<feature type="binding site" evidence="8">
    <location>
        <position position="176"/>
    </location>
    <ligand>
        <name>Zn(2+)</name>
        <dbReference type="ChEBI" id="CHEBI:29105"/>
    </ligand>
</feature>
<dbReference type="AlphaFoldDB" id="A0A9N9XM30"/>
<dbReference type="PANTHER" id="PTHR12922">
    <property type="entry name" value="UBIQUINONE BIOSYNTHESIS PROTEIN"/>
    <property type="match status" value="1"/>
</dbReference>
<dbReference type="HAMAP" id="MF_03111">
    <property type="entry name" value="Coq4"/>
    <property type="match status" value="1"/>
</dbReference>
<dbReference type="Pfam" id="PF05019">
    <property type="entry name" value="Coq4"/>
    <property type="match status" value="1"/>
</dbReference>
<keyword evidence="7 8" id="KW-0456">Lyase</keyword>
<evidence type="ECO:0000313" key="9">
    <source>
        <dbReference type="EMBL" id="CAG9856818.1"/>
    </source>
</evidence>
<keyword evidence="3 8" id="KW-0999">Mitochondrion inner membrane</keyword>
<dbReference type="EC" id="4.1.1.130" evidence="8"/>
<feature type="binding site" evidence="8">
    <location>
        <position position="161"/>
    </location>
    <ligand>
        <name>Zn(2+)</name>
        <dbReference type="ChEBI" id="CHEBI:29105"/>
    </ligand>
</feature>
<keyword evidence="6 8" id="KW-0472">Membrane</keyword>
<name>A0A9N9XM30_PHYSR</name>
<keyword evidence="1 8" id="KW-0831">Ubiquinone biosynthesis</keyword>
<evidence type="ECO:0000256" key="7">
    <source>
        <dbReference type="ARBA" id="ARBA00023239"/>
    </source>
</evidence>
<evidence type="ECO:0000256" key="5">
    <source>
        <dbReference type="ARBA" id="ARBA00023128"/>
    </source>
</evidence>
<dbReference type="GO" id="GO:0008270">
    <property type="term" value="F:zinc ion binding"/>
    <property type="evidence" value="ECO:0007669"/>
    <property type="project" value="UniProtKB-UniRule"/>
</dbReference>
<comment type="similarity">
    <text evidence="8">Belongs to the COQ4 family.</text>
</comment>
<keyword evidence="2 8" id="KW-0479">Metal-binding</keyword>
<sequence length="265" mass="30550">MNKIQSFNKFLKPLNTVLIRNVSVNVESNFEEEYRKNHIETNLFQKALLSVGAAAASITDPTRADMIACLGETTGEKAAKYILGKMESSEEGSQILSDQPRINSKTIDLDYLSKLPSNTLGRHYVNFLKINNVTPDSRDPVRFMDDPQLAYVIQRYREVHDLFHTVLQMRTNMLGEVTVKWVEAIQTKLPMCIAGAIFGPVRLKQKHRAIYLNQYLPWAIETGQKSNFLLNIYYEKRWEQPIDEFYEEINVSPLTLVFDRVNVDK</sequence>
<evidence type="ECO:0000256" key="3">
    <source>
        <dbReference type="ARBA" id="ARBA00022792"/>
    </source>
</evidence>
<keyword evidence="4 8" id="KW-0862">Zinc</keyword>
<comment type="function">
    <text evidence="8">Lyase that catalyzes the C1-decarboxylation of 4-hydroxy-3-methoxy-5-(all-trans-polyprenyl)benzoic acid into 2-methoxy-6-(all-trans-polyprenyl)phenol during ubiquinone biosynthesis.</text>
</comment>
<dbReference type="GO" id="GO:0120539">
    <property type="term" value="F:4-hydroxy-3-methoxy-5-polyprenylbenzoate decarboxylase activity"/>
    <property type="evidence" value="ECO:0007669"/>
    <property type="project" value="UniProtKB-EC"/>
</dbReference>
<dbReference type="GO" id="GO:0031314">
    <property type="term" value="C:extrinsic component of mitochondrial inner membrane"/>
    <property type="evidence" value="ECO:0007669"/>
    <property type="project" value="UniProtKB-UniRule"/>
</dbReference>
<comment type="pathway">
    <text evidence="8">Cofactor biosynthesis; ubiquinone biosynthesis.</text>
</comment>
<comment type="subcellular location">
    <subcellularLocation>
        <location evidence="8">Mitochondrion inner membrane</location>
        <topology evidence="8">Peripheral membrane protein</topology>
        <orientation evidence="8">Matrix side</orientation>
    </subcellularLocation>
</comment>
<dbReference type="Proteomes" id="UP001153712">
    <property type="component" value="Chromosome 12"/>
</dbReference>
<evidence type="ECO:0000256" key="6">
    <source>
        <dbReference type="ARBA" id="ARBA00023136"/>
    </source>
</evidence>